<sequence>MSNESNEFSGGQTTEPWQENFTEKQALDYAATSEPVKLKLCPIIIVITVLSSFYLILFIIGMAFAFGKSMNDVKEAIEFNKV</sequence>
<dbReference type="Proteomes" id="UP000887580">
    <property type="component" value="Unplaced"/>
</dbReference>
<accession>A0AC35F744</accession>
<evidence type="ECO:0000313" key="1">
    <source>
        <dbReference type="Proteomes" id="UP000887580"/>
    </source>
</evidence>
<dbReference type="WBParaSite" id="PS1159_v2.g14429.t1">
    <property type="protein sequence ID" value="PS1159_v2.g14429.t1"/>
    <property type="gene ID" value="PS1159_v2.g14429"/>
</dbReference>
<evidence type="ECO:0000313" key="2">
    <source>
        <dbReference type="WBParaSite" id="PS1159_v2.g14429.t1"/>
    </source>
</evidence>
<organism evidence="1 2">
    <name type="scientific">Panagrolaimus sp. PS1159</name>
    <dbReference type="NCBI Taxonomy" id="55785"/>
    <lineage>
        <taxon>Eukaryota</taxon>
        <taxon>Metazoa</taxon>
        <taxon>Ecdysozoa</taxon>
        <taxon>Nematoda</taxon>
        <taxon>Chromadorea</taxon>
        <taxon>Rhabditida</taxon>
        <taxon>Tylenchina</taxon>
        <taxon>Panagrolaimomorpha</taxon>
        <taxon>Panagrolaimoidea</taxon>
        <taxon>Panagrolaimidae</taxon>
        <taxon>Panagrolaimus</taxon>
    </lineage>
</organism>
<protein>
    <submittedName>
        <fullName evidence="2">Uncharacterized protein</fullName>
    </submittedName>
</protein>
<name>A0AC35F744_9BILA</name>
<reference evidence="2" key="1">
    <citation type="submission" date="2022-11" db="UniProtKB">
        <authorList>
            <consortium name="WormBaseParasite"/>
        </authorList>
    </citation>
    <scope>IDENTIFICATION</scope>
</reference>
<proteinExistence type="predicted"/>